<dbReference type="InterPro" id="IPR037069">
    <property type="entry name" value="AcylCoA_DH/ox_N_sf"/>
</dbReference>
<dbReference type="RefSeq" id="WP_116176179.1">
    <property type="nucleotide sequence ID" value="NZ_CP144375.1"/>
</dbReference>
<proteinExistence type="predicted"/>
<dbReference type="Gene3D" id="1.10.540.10">
    <property type="entry name" value="Acyl-CoA dehydrogenase/oxidase, N-terminal domain"/>
    <property type="match status" value="1"/>
</dbReference>
<dbReference type="PIRSF" id="PIRSF016578">
    <property type="entry name" value="HsaA"/>
    <property type="match status" value="1"/>
</dbReference>
<dbReference type="AlphaFoldDB" id="A0A3E0HHY1"/>
<gene>
    <name evidence="4" type="ORF">BCF44_107150</name>
</gene>
<dbReference type="Proteomes" id="UP000256269">
    <property type="component" value="Unassembled WGS sequence"/>
</dbReference>
<evidence type="ECO:0000313" key="5">
    <source>
        <dbReference type="Proteomes" id="UP000256269"/>
    </source>
</evidence>
<evidence type="ECO:0000259" key="2">
    <source>
        <dbReference type="Pfam" id="PF02771"/>
    </source>
</evidence>
<dbReference type="Gene3D" id="1.20.140.10">
    <property type="entry name" value="Butyryl-CoA Dehydrogenase, subunit A, domain 3"/>
    <property type="match status" value="1"/>
</dbReference>
<dbReference type="OrthoDB" id="3402961at2"/>
<dbReference type="GO" id="GO:0003995">
    <property type="term" value="F:acyl-CoA dehydrogenase activity"/>
    <property type="evidence" value="ECO:0007669"/>
    <property type="project" value="TreeGrafter"/>
</dbReference>
<name>A0A3E0HHY1_9PSEU</name>
<comment type="caution">
    <text evidence="4">The sequence shown here is derived from an EMBL/GenBank/DDBJ whole genome shotgun (WGS) entry which is preliminary data.</text>
</comment>
<keyword evidence="1" id="KW-0560">Oxidoreductase</keyword>
<dbReference type="Gene3D" id="2.40.110.10">
    <property type="entry name" value="Butyryl-CoA Dehydrogenase, subunit A, domain 2"/>
    <property type="match status" value="1"/>
</dbReference>
<feature type="domain" description="Acyl-CoA dehydrogenase C-terminal" evidence="3">
    <location>
        <begin position="249"/>
        <end position="376"/>
    </location>
</feature>
<dbReference type="Pfam" id="PF08028">
    <property type="entry name" value="Acyl-CoA_dh_2"/>
    <property type="match status" value="1"/>
</dbReference>
<keyword evidence="5" id="KW-1185">Reference proteome</keyword>
<dbReference type="InterPro" id="IPR013107">
    <property type="entry name" value="Acyl-CoA_DH_C"/>
</dbReference>
<accession>A0A3E0HHY1</accession>
<sequence length="407" mass="44723">MTVTEPARVGTPMTGAEIIANARALAPILRKRSAEIEKNRRLPADVVQMLRDAGVFRMGFSRAWGGPEMTSMEQTEVIEALSYGDPSVGWCVKLGSDIGLHANFLDQDEARRMFPSIDMHTAGVLLPAGRADRVPGGYRLSGRWAFGSGSTHVDWVASGAFVYENGEPYASPDGSNPHESRLFMVPREQIQSIDNWHTIGLCGSGSCDYTITDVFVPENHSLTFDNPKVPNGPLVQPDVIQRSMPGIPLGAARAALDHVREVARTRVDRMSGTPWRDLEKVQITLAECEADYVTARAGVYQAMQRQWDVTADGVGTLDDLTPDERIAPALTCWQAFRMARSVLQRLCDLFGTATIYSDDQLGRWLRDVMTMGQHLTAKDRATQTAGAYVLGGRPSVRFMLGIVDKPK</sequence>
<evidence type="ECO:0000259" key="3">
    <source>
        <dbReference type="Pfam" id="PF08028"/>
    </source>
</evidence>
<dbReference type="InterPro" id="IPR036250">
    <property type="entry name" value="AcylCo_DH-like_C"/>
</dbReference>
<dbReference type="InterPro" id="IPR013786">
    <property type="entry name" value="AcylCoA_DH/ox_N"/>
</dbReference>
<organism evidence="4 5">
    <name type="scientific">Kutzneria buriramensis</name>
    <dbReference type="NCBI Taxonomy" id="1045776"/>
    <lineage>
        <taxon>Bacteria</taxon>
        <taxon>Bacillati</taxon>
        <taxon>Actinomycetota</taxon>
        <taxon>Actinomycetes</taxon>
        <taxon>Pseudonocardiales</taxon>
        <taxon>Pseudonocardiaceae</taxon>
        <taxon>Kutzneria</taxon>
    </lineage>
</organism>
<dbReference type="Pfam" id="PF02771">
    <property type="entry name" value="Acyl-CoA_dh_N"/>
    <property type="match status" value="1"/>
</dbReference>
<dbReference type="PANTHER" id="PTHR43884:SF25">
    <property type="entry name" value="ACYL-COA DEHYDROGENASE YDBM-RELATED"/>
    <property type="match status" value="1"/>
</dbReference>
<evidence type="ECO:0000313" key="4">
    <source>
        <dbReference type="EMBL" id="REH46018.1"/>
    </source>
</evidence>
<dbReference type="EMBL" id="QUNO01000007">
    <property type="protein sequence ID" value="REH46018.1"/>
    <property type="molecule type" value="Genomic_DNA"/>
</dbReference>
<dbReference type="SUPFAM" id="SSF47203">
    <property type="entry name" value="Acyl-CoA dehydrogenase C-terminal domain-like"/>
    <property type="match status" value="1"/>
</dbReference>
<dbReference type="GO" id="GO:0050660">
    <property type="term" value="F:flavin adenine dinucleotide binding"/>
    <property type="evidence" value="ECO:0007669"/>
    <property type="project" value="InterPro"/>
</dbReference>
<protein>
    <submittedName>
        <fullName evidence="4">Alkylation response protein AidB-like acyl-CoA dehydrogenase</fullName>
    </submittedName>
</protein>
<feature type="domain" description="Acyl-CoA dehydrogenase/oxidase N-terminal" evidence="2">
    <location>
        <begin position="30"/>
        <end position="100"/>
    </location>
</feature>
<evidence type="ECO:0000256" key="1">
    <source>
        <dbReference type="ARBA" id="ARBA00023002"/>
    </source>
</evidence>
<dbReference type="InterPro" id="IPR046373">
    <property type="entry name" value="Acyl-CoA_Oxase/DH_mid-dom_sf"/>
</dbReference>
<dbReference type="InterPro" id="IPR009100">
    <property type="entry name" value="AcylCoA_DH/oxidase_NM_dom_sf"/>
</dbReference>
<dbReference type="SUPFAM" id="SSF56645">
    <property type="entry name" value="Acyl-CoA dehydrogenase NM domain-like"/>
    <property type="match status" value="1"/>
</dbReference>
<reference evidence="4 5" key="1">
    <citation type="submission" date="2018-08" db="EMBL/GenBank/DDBJ databases">
        <title>Genomic Encyclopedia of Archaeal and Bacterial Type Strains, Phase II (KMG-II): from individual species to whole genera.</title>
        <authorList>
            <person name="Goeker M."/>
        </authorList>
    </citation>
    <scope>NUCLEOTIDE SEQUENCE [LARGE SCALE GENOMIC DNA]</scope>
    <source>
        <strain evidence="4 5">DSM 45791</strain>
    </source>
</reference>
<dbReference type="PANTHER" id="PTHR43884">
    <property type="entry name" value="ACYL-COA DEHYDROGENASE"/>
    <property type="match status" value="1"/>
</dbReference>